<evidence type="ECO:0000256" key="1">
    <source>
        <dbReference type="SAM" id="MobiDB-lite"/>
    </source>
</evidence>
<feature type="region of interest" description="Disordered" evidence="1">
    <location>
        <begin position="177"/>
        <end position="231"/>
    </location>
</feature>
<dbReference type="AlphaFoldDB" id="A0A0C1K862"/>
<dbReference type="Proteomes" id="UP000031339">
    <property type="component" value="Unassembled WGS sequence"/>
</dbReference>
<proteinExistence type="predicted"/>
<protein>
    <submittedName>
        <fullName evidence="3">Replication initiation protein</fullName>
    </submittedName>
</protein>
<evidence type="ECO:0000259" key="2">
    <source>
        <dbReference type="Pfam" id="PF06970"/>
    </source>
</evidence>
<reference evidence="3 4" key="1">
    <citation type="submission" date="2014-12" db="EMBL/GenBank/DDBJ databases">
        <title>Partial genome sequence of Streptococcus constellatus KCOM 1650 (= ChDC B144).</title>
        <authorList>
            <person name="Kook J.-K."/>
            <person name="Park S.-N."/>
            <person name="Lim Y.K."/>
            <person name="Jo E."/>
        </authorList>
    </citation>
    <scope>NUCLEOTIDE SEQUENCE [LARGE SCALE GENOMIC DNA]</scope>
    <source>
        <strain evidence="3 4">KCOM 1650</strain>
    </source>
</reference>
<dbReference type="InterPro" id="IPR036390">
    <property type="entry name" value="WH_DNA-bd_sf"/>
</dbReference>
<evidence type="ECO:0000313" key="4">
    <source>
        <dbReference type="Proteomes" id="UP000031339"/>
    </source>
</evidence>
<dbReference type="RefSeq" id="WP_003030403.1">
    <property type="nucleotide sequence ID" value="NZ_JWIY01000001.1"/>
</dbReference>
<comment type="caution">
    <text evidence="3">The sequence shown here is derived from an EMBL/GenBank/DDBJ whole genome shotgun (WGS) entry which is preliminary data.</text>
</comment>
<dbReference type="InterPro" id="IPR036388">
    <property type="entry name" value="WH-like_DNA-bd_sf"/>
</dbReference>
<name>A0A0C1K862_STRCV</name>
<accession>A0A0C1K862</accession>
<sequence>MIPNRDITVNQLTTQTFYQIPQLFMTRIERKWNPERKILMTIRYVSPYVKLSSDAKLSYGILLNRCQLSIHSHESGNSEYVDENGSVFMIYTVSDLMEVLDKSKPTVTKIKKELTEMGLLREVRQGNNKPNRLYLQNVDATCQIVEHYDENNVLLKRFDYFGKLLYEKEESLTEEAKTLDNSGGKKIERPKSLLPEGKNFNPSKNNTSKTEINNISSRKSEKISDEISPSPEADHIHHLEKVEKYISPKYYSLLQVIADEYNGKFCQQDLFTGEFQNYSLTHRQKMMIGQYLSEGYVTSKEVLNLINRIPYDCGSPLAYLMRSLENLKEERRLEVKILAHKQAELKYGKSKGGDKYGV</sequence>
<dbReference type="InterPro" id="IPR010724">
    <property type="entry name" value="RepA_N"/>
</dbReference>
<dbReference type="Pfam" id="PF06970">
    <property type="entry name" value="RepA_N"/>
    <property type="match status" value="1"/>
</dbReference>
<gene>
    <name evidence="3" type="ORF">RN79_05730</name>
</gene>
<dbReference type="GeneID" id="93964487"/>
<feature type="compositionally biased region" description="Polar residues" evidence="1">
    <location>
        <begin position="200"/>
        <end position="217"/>
    </location>
</feature>
<organism evidence="3 4">
    <name type="scientific">Streptococcus constellatus</name>
    <dbReference type="NCBI Taxonomy" id="76860"/>
    <lineage>
        <taxon>Bacteria</taxon>
        <taxon>Bacillati</taxon>
        <taxon>Bacillota</taxon>
        <taxon>Bacilli</taxon>
        <taxon>Lactobacillales</taxon>
        <taxon>Streptococcaceae</taxon>
        <taxon>Streptococcus</taxon>
        <taxon>Streptococcus anginosus group</taxon>
    </lineage>
</organism>
<evidence type="ECO:0000313" key="3">
    <source>
        <dbReference type="EMBL" id="KIC79056.1"/>
    </source>
</evidence>
<feature type="compositionally biased region" description="Basic and acidic residues" evidence="1">
    <location>
        <begin position="177"/>
        <end position="191"/>
    </location>
</feature>
<dbReference type="Gene3D" id="1.10.10.10">
    <property type="entry name" value="Winged helix-like DNA-binding domain superfamily/Winged helix DNA-binding domain"/>
    <property type="match status" value="1"/>
</dbReference>
<feature type="domain" description="Replication initiator A N-terminal" evidence="2">
    <location>
        <begin position="46"/>
        <end position="114"/>
    </location>
</feature>
<dbReference type="EMBL" id="JWIY01000001">
    <property type="protein sequence ID" value="KIC79056.1"/>
    <property type="molecule type" value="Genomic_DNA"/>
</dbReference>
<dbReference type="OrthoDB" id="1695311at2"/>
<dbReference type="SUPFAM" id="SSF46785">
    <property type="entry name" value="Winged helix' DNA-binding domain"/>
    <property type="match status" value="1"/>
</dbReference>